<feature type="signal peptide" evidence="1">
    <location>
        <begin position="1"/>
        <end position="25"/>
    </location>
</feature>
<accession>A0A7X6IBE4</accession>
<reference evidence="2 3" key="1">
    <citation type="journal article" date="2020" name="Nature">
        <title>Bacterial chemolithoautotrophy via manganese oxidation.</title>
        <authorList>
            <person name="Yu H."/>
            <person name="Leadbetter J.R."/>
        </authorList>
    </citation>
    <scope>NUCLEOTIDE SEQUENCE [LARGE SCALE GENOMIC DNA]</scope>
    <source>
        <strain evidence="2 3">Mn-1</strain>
    </source>
</reference>
<name>A0A7X6IBE4_9BACT</name>
<comment type="caution">
    <text evidence="2">The sequence shown here is derived from an EMBL/GenBank/DDBJ whole genome shotgun (WGS) entry which is preliminary data.</text>
</comment>
<evidence type="ECO:0000256" key="1">
    <source>
        <dbReference type="SAM" id="SignalP"/>
    </source>
</evidence>
<dbReference type="EMBL" id="VTOW01000002">
    <property type="protein sequence ID" value="NKE71319.1"/>
    <property type="molecule type" value="Genomic_DNA"/>
</dbReference>
<evidence type="ECO:0008006" key="4">
    <source>
        <dbReference type="Google" id="ProtNLM"/>
    </source>
</evidence>
<evidence type="ECO:0000313" key="3">
    <source>
        <dbReference type="Proteomes" id="UP000534783"/>
    </source>
</evidence>
<protein>
    <recommendedName>
        <fullName evidence="4">SPOR domain-containing protein</fullName>
    </recommendedName>
</protein>
<dbReference type="AlphaFoldDB" id="A0A7X6IBE4"/>
<keyword evidence="3" id="KW-1185">Reference proteome</keyword>
<evidence type="ECO:0000313" key="2">
    <source>
        <dbReference type="EMBL" id="NKE71319.1"/>
    </source>
</evidence>
<organism evidence="2 3">
    <name type="scientific">Candidatus Manganitrophus noduliformans</name>
    <dbReference type="NCBI Taxonomy" id="2606439"/>
    <lineage>
        <taxon>Bacteria</taxon>
        <taxon>Pseudomonadati</taxon>
        <taxon>Nitrospirota</taxon>
        <taxon>Nitrospiria</taxon>
        <taxon>Candidatus Troglogloeales</taxon>
        <taxon>Candidatus Manganitrophaceae</taxon>
        <taxon>Candidatus Manganitrophus</taxon>
    </lineage>
</organism>
<gene>
    <name evidence="2" type="ORF">MNODULE_11275</name>
</gene>
<feature type="chain" id="PRO_5030645830" description="SPOR domain-containing protein" evidence="1">
    <location>
        <begin position="26"/>
        <end position="561"/>
    </location>
</feature>
<keyword evidence="1" id="KW-0732">Signal</keyword>
<dbReference type="Proteomes" id="UP000534783">
    <property type="component" value="Unassembled WGS sequence"/>
</dbReference>
<proteinExistence type="predicted"/>
<dbReference type="RefSeq" id="WP_168059846.1">
    <property type="nucleotide sequence ID" value="NZ_VTOW01000002.1"/>
</dbReference>
<sequence length="561" mass="60704">MRRSCVSDVLLHVSLLLLVSNTALAQSSIDYHPNGVVRLGFGYEPSTPTVPFVSVCISHEGVESIDPSGIAVGSVEVSEVSDRRSLLSTVGISASMEAHTAMFSGGASFSQNVGVSFDESTLVWVARIKINFGRYRLKNPVPTPLLTEAANPSEAKARCGPEVVSQESRGAIAAVVYEVHNLTNSEKRELSAALNAKYSGPNAGASFDSAYNNVAQKIQSRVSIKTYVHVQGGPGSQVLAKFVSATDLAAVKAALTEYGRATTPANAAPLTYQTSPLSQFSNLSFQAPPNLAQDRLWEIYSQYENLTGLIRRIDFLVKPTSEAEMYLVKYVSPAKRSELNDVRILYESGRNALKLAAVACLTGETDCSVPTAVGNLPRVAWPPIPPGLSLVGISRCQEIHLEPARIVSRRSPPPPPATGQRIGFSEFVLGLSGDQTLFDSVWLITPDSRVPLAPAVRIPKITTTDSSKPTSDEPKTLAELAETMATFRLLLTEATKDPVDELFERRPTNFSDCTIRSEIDRTLLFGGVSLGIEQRKDVPLPTVEILDKLGRRSVFELDKFQ</sequence>